<evidence type="ECO:0000313" key="2">
    <source>
        <dbReference type="EMBL" id="OGG50089.1"/>
    </source>
</evidence>
<feature type="region of interest" description="Disordered" evidence="1">
    <location>
        <begin position="1"/>
        <end position="69"/>
    </location>
</feature>
<comment type="caution">
    <text evidence="2">The sequence shown here is derived from an EMBL/GenBank/DDBJ whole genome shotgun (WGS) entry which is preliminary data.</text>
</comment>
<organism evidence="2 3">
    <name type="scientific">Candidatus Kaiserbacteria bacterium RIFCSPHIGHO2_01_FULL_54_36b</name>
    <dbReference type="NCBI Taxonomy" id="1798483"/>
    <lineage>
        <taxon>Bacteria</taxon>
        <taxon>Candidatus Kaiseribacteriota</taxon>
    </lineage>
</organism>
<dbReference type="AlphaFoldDB" id="A0A1F6CLH9"/>
<protein>
    <submittedName>
        <fullName evidence="2">Uncharacterized protein</fullName>
    </submittedName>
</protein>
<evidence type="ECO:0000256" key="1">
    <source>
        <dbReference type="SAM" id="MobiDB-lite"/>
    </source>
</evidence>
<evidence type="ECO:0000313" key="3">
    <source>
        <dbReference type="Proteomes" id="UP000176445"/>
    </source>
</evidence>
<name>A0A1F6CLH9_9BACT</name>
<dbReference type="EMBL" id="MFKW01000057">
    <property type="protein sequence ID" value="OGG50089.1"/>
    <property type="molecule type" value="Genomic_DNA"/>
</dbReference>
<gene>
    <name evidence="2" type="ORF">A2704_06080</name>
</gene>
<sequence>MGEGIKPPAGIPGQSPDDPRFGKFRRQTHVPGKVPLGTPQPEPTPKPDEERKKTEEPEENSPHKIDKKV</sequence>
<accession>A0A1F6CLH9</accession>
<reference evidence="2 3" key="1">
    <citation type="journal article" date="2016" name="Nat. Commun.">
        <title>Thousands of microbial genomes shed light on interconnected biogeochemical processes in an aquifer system.</title>
        <authorList>
            <person name="Anantharaman K."/>
            <person name="Brown C.T."/>
            <person name="Hug L.A."/>
            <person name="Sharon I."/>
            <person name="Castelle C.J."/>
            <person name="Probst A.J."/>
            <person name="Thomas B.C."/>
            <person name="Singh A."/>
            <person name="Wilkins M.J."/>
            <person name="Karaoz U."/>
            <person name="Brodie E.L."/>
            <person name="Williams K.H."/>
            <person name="Hubbard S.S."/>
            <person name="Banfield J.F."/>
        </authorList>
    </citation>
    <scope>NUCLEOTIDE SEQUENCE [LARGE SCALE GENOMIC DNA]</scope>
</reference>
<proteinExistence type="predicted"/>
<feature type="compositionally biased region" description="Basic and acidic residues" evidence="1">
    <location>
        <begin position="45"/>
        <end position="69"/>
    </location>
</feature>
<dbReference type="Proteomes" id="UP000176445">
    <property type="component" value="Unassembled WGS sequence"/>
</dbReference>